<feature type="compositionally biased region" description="Polar residues" evidence="3">
    <location>
        <begin position="54"/>
        <end position="71"/>
    </location>
</feature>
<feature type="domain" description="SAP" evidence="4">
    <location>
        <begin position="5"/>
        <end position="38"/>
    </location>
</feature>
<dbReference type="InterPro" id="IPR036361">
    <property type="entry name" value="SAP_dom_sf"/>
</dbReference>
<feature type="domain" description="THO1-MOS11 C-terminal" evidence="5">
    <location>
        <begin position="143"/>
        <end position="160"/>
    </location>
</feature>
<proteinExistence type="inferred from homology"/>
<protein>
    <recommendedName>
        <fullName evidence="8">THO1-MOS11 C-terminal domain-containing protein</fullName>
    </recommendedName>
</protein>
<evidence type="ECO:0000313" key="7">
    <source>
        <dbReference type="Proteomes" id="UP001203297"/>
    </source>
</evidence>
<dbReference type="GO" id="GO:0016973">
    <property type="term" value="P:poly(A)+ mRNA export from nucleus"/>
    <property type="evidence" value="ECO:0007669"/>
    <property type="project" value="TreeGrafter"/>
</dbReference>
<dbReference type="PANTHER" id="PTHR46551:SF1">
    <property type="entry name" value="SAP DOMAIN-CONTAINING RIBONUCLEOPROTEIN"/>
    <property type="match status" value="1"/>
</dbReference>
<dbReference type="GO" id="GO:0005634">
    <property type="term" value="C:nucleus"/>
    <property type="evidence" value="ECO:0007669"/>
    <property type="project" value="TreeGrafter"/>
</dbReference>
<dbReference type="InterPro" id="IPR040746">
    <property type="entry name" value="THO1_MOS11_C"/>
</dbReference>
<name>A0AAD4M3U0_9AGAM</name>
<dbReference type="Proteomes" id="UP001203297">
    <property type="component" value="Unassembled WGS sequence"/>
</dbReference>
<keyword evidence="1" id="KW-0597">Phosphoprotein</keyword>
<dbReference type="EMBL" id="WTXG01000016">
    <property type="protein sequence ID" value="KAI0300983.1"/>
    <property type="molecule type" value="Genomic_DNA"/>
</dbReference>
<evidence type="ECO:0008006" key="8">
    <source>
        <dbReference type="Google" id="ProtNLM"/>
    </source>
</evidence>
<evidence type="ECO:0000259" key="5">
    <source>
        <dbReference type="Pfam" id="PF18592"/>
    </source>
</evidence>
<feature type="compositionally biased region" description="Low complexity" evidence="3">
    <location>
        <begin position="96"/>
        <end position="136"/>
    </location>
</feature>
<dbReference type="Gene3D" id="1.10.720.30">
    <property type="entry name" value="SAP domain"/>
    <property type="match status" value="1"/>
</dbReference>
<feature type="region of interest" description="Disordered" evidence="3">
    <location>
        <begin position="222"/>
        <end position="255"/>
    </location>
</feature>
<keyword evidence="7" id="KW-1185">Reference proteome</keyword>
<dbReference type="InterPro" id="IPR003034">
    <property type="entry name" value="SAP_dom"/>
</dbReference>
<comment type="caution">
    <text evidence="6">The sequence shown here is derived from an EMBL/GenBank/DDBJ whole genome shotgun (WGS) entry which is preliminary data.</text>
</comment>
<dbReference type="InterPro" id="IPR052240">
    <property type="entry name" value="SAP_domain_ribonucleoprotein"/>
</dbReference>
<evidence type="ECO:0000256" key="2">
    <source>
        <dbReference type="ARBA" id="ARBA00046328"/>
    </source>
</evidence>
<gene>
    <name evidence="6" type="ORF">B0F90DRAFT_1925625</name>
</gene>
<dbReference type="Pfam" id="PF02037">
    <property type="entry name" value="SAP"/>
    <property type="match status" value="1"/>
</dbReference>
<accession>A0AAD4M3U0</accession>
<evidence type="ECO:0000256" key="1">
    <source>
        <dbReference type="ARBA" id="ARBA00022553"/>
    </source>
</evidence>
<dbReference type="AlphaFoldDB" id="A0AAD4M3U0"/>
<organism evidence="6 7">
    <name type="scientific">Multifurca ochricompacta</name>
    <dbReference type="NCBI Taxonomy" id="376703"/>
    <lineage>
        <taxon>Eukaryota</taxon>
        <taxon>Fungi</taxon>
        <taxon>Dikarya</taxon>
        <taxon>Basidiomycota</taxon>
        <taxon>Agaricomycotina</taxon>
        <taxon>Agaricomycetes</taxon>
        <taxon>Russulales</taxon>
        <taxon>Russulaceae</taxon>
        <taxon>Multifurca</taxon>
    </lineage>
</organism>
<evidence type="ECO:0000313" key="6">
    <source>
        <dbReference type="EMBL" id="KAI0300983.1"/>
    </source>
</evidence>
<feature type="region of interest" description="Disordered" evidence="3">
    <location>
        <begin position="169"/>
        <end position="197"/>
    </location>
</feature>
<reference evidence="6" key="1">
    <citation type="journal article" date="2022" name="New Phytol.">
        <title>Evolutionary transition to the ectomycorrhizal habit in the genomes of a hyperdiverse lineage of mushroom-forming fungi.</title>
        <authorList>
            <person name="Looney B."/>
            <person name="Miyauchi S."/>
            <person name="Morin E."/>
            <person name="Drula E."/>
            <person name="Courty P.E."/>
            <person name="Kohler A."/>
            <person name="Kuo A."/>
            <person name="LaButti K."/>
            <person name="Pangilinan J."/>
            <person name="Lipzen A."/>
            <person name="Riley R."/>
            <person name="Andreopoulos W."/>
            <person name="He G."/>
            <person name="Johnson J."/>
            <person name="Nolan M."/>
            <person name="Tritt A."/>
            <person name="Barry K.W."/>
            <person name="Grigoriev I.V."/>
            <person name="Nagy L.G."/>
            <person name="Hibbett D."/>
            <person name="Henrissat B."/>
            <person name="Matheny P.B."/>
            <person name="Labbe J."/>
            <person name="Martin F.M."/>
        </authorList>
    </citation>
    <scope>NUCLEOTIDE SEQUENCE</scope>
    <source>
        <strain evidence="6">BPL690</strain>
    </source>
</reference>
<comment type="similarity">
    <text evidence="2">Belongs to the SAP domain-containing ribonucleoprotein family.</text>
</comment>
<evidence type="ECO:0000259" key="4">
    <source>
        <dbReference type="Pfam" id="PF02037"/>
    </source>
</evidence>
<dbReference type="Pfam" id="PF18592">
    <property type="entry name" value="Tho1_MOS11_C"/>
    <property type="match status" value="1"/>
</dbReference>
<sequence length="290" mass="31022">MELKLKSLKVADLKDICTRANLATTTRSTKADLITKILASQAAVDAYKAKYQQNGNSAPSLKSTALSNNDDMSAPPEEVDWTPEEPSVALPPPATPAAFTKSNSPTKLPPTSSTPQSKVVPSKATTTASEATKVSAPLPTTPADEELEKRKARAARFGIALVEPAKPKINSVPLPTTRTAGPVKPVDVSRKLSPTRPLNDTLQLQDLEKLKARSERFITGKHAQAEAKSTSAVSSKKRSSAVVEEIDTEEQERRRKRAERFGISMVVCSDFCIQLSVAGIHASLAQGAKA</sequence>
<feature type="region of interest" description="Disordered" evidence="3">
    <location>
        <begin position="54"/>
        <end position="150"/>
    </location>
</feature>
<evidence type="ECO:0000256" key="3">
    <source>
        <dbReference type="SAM" id="MobiDB-lite"/>
    </source>
</evidence>
<dbReference type="PANTHER" id="PTHR46551">
    <property type="entry name" value="SAP DOMAIN-CONTAINING RIBONUCLEOPROTEIN"/>
    <property type="match status" value="1"/>
</dbReference>